<feature type="region of interest" description="Disordered" evidence="10">
    <location>
        <begin position="528"/>
        <end position="584"/>
    </location>
</feature>
<dbReference type="GO" id="GO:0016787">
    <property type="term" value="F:hydrolase activity"/>
    <property type="evidence" value="ECO:0007669"/>
    <property type="project" value="UniProtKB-KW"/>
</dbReference>
<evidence type="ECO:0000256" key="5">
    <source>
        <dbReference type="ARBA" id="ARBA00022840"/>
    </source>
</evidence>
<dbReference type="GO" id="GO:0005524">
    <property type="term" value="F:ATP binding"/>
    <property type="evidence" value="ECO:0007669"/>
    <property type="project" value="UniProtKB-KW"/>
</dbReference>
<dbReference type="Gene3D" id="3.30.70.330">
    <property type="match status" value="1"/>
</dbReference>
<evidence type="ECO:0000259" key="13">
    <source>
        <dbReference type="PROSITE" id="PS51195"/>
    </source>
</evidence>
<dbReference type="CDD" id="cd00268">
    <property type="entry name" value="DEADc"/>
    <property type="match status" value="1"/>
</dbReference>
<evidence type="ECO:0000256" key="6">
    <source>
        <dbReference type="ARBA" id="ARBA00023016"/>
    </source>
</evidence>
<feature type="domain" description="Helicase C-terminal" evidence="12">
    <location>
        <begin position="332"/>
        <end position="477"/>
    </location>
</feature>
<dbReference type="PANTHER" id="PTHR47959">
    <property type="entry name" value="ATP-DEPENDENT RNA HELICASE RHLE-RELATED"/>
    <property type="match status" value="1"/>
</dbReference>
<dbReference type="InterPro" id="IPR014014">
    <property type="entry name" value="RNA_helicase_DEAD_Q_motif"/>
</dbReference>
<evidence type="ECO:0000256" key="9">
    <source>
        <dbReference type="RuleBase" id="RU000492"/>
    </source>
</evidence>
<organism evidence="14 15">
    <name type="scientific">Ilumatobacter coccineus (strain NBRC 103263 / KCTC 29153 / YM16-304)</name>
    <dbReference type="NCBI Taxonomy" id="1313172"/>
    <lineage>
        <taxon>Bacteria</taxon>
        <taxon>Bacillati</taxon>
        <taxon>Actinomycetota</taxon>
        <taxon>Acidimicrobiia</taxon>
        <taxon>Acidimicrobiales</taxon>
        <taxon>Ilumatobacteraceae</taxon>
        <taxon>Ilumatobacter</taxon>
    </lineage>
</organism>
<dbReference type="InterPro" id="IPR011545">
    <property type="entry name" value="DEAD/DEAH_box_helicase_dom"/>
</dbReference>
<dbReference type="Pfam" id="PF25399">
    <property type="entry name" value="DeaD_dimer"/>
    <property type="match status" value="1"/>
</dbReference>
<dbReference type="EC" id="3.6.1.-" evidence="14"/>
<evidence type="ECO:0000256" key="2">
    <source>
        <dbReference type="ARBA" id="ARBA00022741"/>
    </source>
</evidence>
<dbReference type="PROSITE" id="PS00039">
    <property type="entry name" value="DEAD_ATP_HELICASE"/>
    <property type="match status" value="1"/>
</dbReference>
<accession>A0A6C7E2H6</accession>
<keyword evidence="6" id="KW-0346">Stress response</keyword>
<dbReference type="Pfam" id="PF00271">
    <property type="entry name" value="Helicase_C"/>
    <property type="match status" value="1"/>
</dbReference>
<evidence type="ECO:0000256" key="4">
    <source>
        <dbReference type="ARBA" id="ARBA00022806"/>
    </source>
</evidence>
<name>A0A6C7E2H6_ILUCY</name>
<dbReference type="OrthoDB" id="9805696at2"/>
<dbReference type="PROSITE" id="PS51195">
    <property type="entry name" value="Q_MOTIF"/>
    <property type="match status" value="1"/>
</dbReference>
<dbReference type="GO" id="GO:0003724">
    <property type="term" value="F:RNA helicase activity"/>
    <property type="evidence" value="ECO:0007669"/>
    <property type="project" value="InterPro"/>
</dbReference>
<keyword evidence="15" id="KW-1185">Reference proteome</keyword>
<feature type="compositionally biased region" description="Polar residues" evidence="10">
    <location>
        <begin position="1"/>
        <end position="13"/>
    </location>
</feature>
<evidence type="ECO:0000256" key="7">
    <source>
        <dbReference type="ARBA" id="ARBA00038437"/>
    </source>
</evidence>
<dbReference type="InterPro" id="IPR005580">
    <property type="entry name" value="DbpA/CsdA_RNA-bd_dom"/>
</dbReference>
<protein>
    <submittedName>
        <fullName evidence="14">ATP-dependent RNA helicase DeaD</fullName>
        <ecNumber evidence="14">3.6.1.-</ecNumber>
    </submittedName>
</protein>
<dbReference type="Pfam" id="PF00270">
    <property type="entry name" value="DEAD"/>
    <property type="match status" value="1"/>
</dbReference>
<evidence type="ECO:0000259" key="11">
    <source>
        <dbReference type="PROSITE" id="PS51192"/>
    </source>
</evidence>
<feature type="short sequence motif" description="Q motif" evidence="8">
    <location>
        <begin position="99"/>
        <end position="127"/>
    </location>
</feature>
<dbReference type="InterPro" id="IPR000629">
    <property type="entry name" value="RNA-helicase_DEAD-box_CS"/>
</dbReference>
<dbReference type="InterPro" id="IPR014001">
    <property type="entry name" value="Helicase_ATP-bd"/>
</dbReference>
<reference evidence="14 15" key="1">
    <citation type="journal article" date="2013" name="Int. J. Syst. Evol. Microbiol.">
        <title>Ilumatobacter nonamiense sp. nov. and Ilumatobacter coccineum sp. nov., isolated from seashore sand.</title>
        <authorList>
            <person name="Matsumoto A."/>
            <person name="Kasai H."/>
            <person name="Matsuo Y."/>
            <person name="Shizuri Y."/>
            <person name="Ichikawa N."/>
            <person name="Fujita N."/>
            <person name="Omura S."/>
            <person name="Takahashi Y."/>
        </authorList>
    </citation>
    <scope>NUCLEOTIDE SEQUENCE [LARGE SCALE GENOMIC DNA]</scope>
    <source>
        <strain evidence="15">NBRC 103263 / KCTC 29153 / YM16-304</strain>
    </source>
</reference>
<dbReference type="InterPro" id="IPR050079">
    <property type="entry name" value="DEAD_box_RNA_helicase"/>
</dbReference>
<feature type="domain" description="DEAD-box RNA helicase Q" evidence="13">
    <location>
        <begin position="99"/>
        <end position="127"/>
    </location>
</feature>
<dbReference type="CDD" id="cd12252">
    <property type="entry name" value="RRM_DbpA"/>
    <property type="match status" value="1"/>
</dbReference>
<dbReference type="Gene3D" id="3.40.50.300">
    <property type="entry name" value="P-loop containing nucleotide triphosphate hydrolases"/>
    <property type="match status" value="2"/>
</dbReference>
<keyword evidence="1" id="KW-0963">Cytoplasm</keyword>
<evidence type="ECO:0000313" key="14">
    <source>
        <dbReference type="EMBL" id="BAN01030.1"/>
    </source>
</evidence>
<dbReference type="Pfam" id="PF03880">
    <property type="entry name" value="DbpA"/>
    <property type="match status" value="1"/>
</dbReference>
<proteinExistence type="inferred from homology"/>
<dbReference type="SMART" id="SM00487">
    <property type="entry name" value="DEXDc"/>
    <property type="match status" value="1"/>
</dbReference>
<keyword evidence="3 9" id="KW-0378">Hydrolase</keyword>
<evidence type="ECO:0000313" key="15">
    <source>
        <dbReference type="Proteomes" id="UP000011863"/>
    </source>
</evidence>
<dbReference type="InterPro" id="IPR027417">
    <property type="entry name" value="P-loop_NTPase"/>
</dbReference>
<evidence type="ECO:0000256" key="8">
    <source>
        <dbReference type="PROSITE-ProRule" id="PRU00552"/>
    </source>
</evidence>
<comment type="similarity">
    <text evidence="7 9">Belongs to the DEAD box helicase family.</text>
</comment>
<dbReference type="GO" id="GO:0005829">
    <property type="term" value="C:cytosol"/>
    <property type="evidence" value="ECO:0007669"/>
    <property type="project" value="TreeGrafter"/>
</dbReference>
<dbReference type="CDD" id="cd18787">
    <property type="entry name" value="SF2_C_DEAD"/>
    <property type="match status" value="1"/>
</dbReference>
<dbReference type="InterPro" id="IPR044742">
    <property type="entry name" value="DEAD/DEAH_RhlB"/>
</dbReference>
<keyword evidence="5 9" id="KW-0067">ATP-binding</keyword>
<dbReference type="SUPFAM" id="SSF52540">
    <property type="entry name" value="P-loop containing nucleoside triphosphate hydrolases"/>
    <property type="match status" value="1"/>
</dbReference>
<dbReference type="InterPro" id="IPR001650">
    <property type="entry name" value="Helicase_C-like"/>
</dbReference>
<evidence type="ECO:0000256" key="3">
    <source>
        <dbReference type="ARBA" id="ARBA00022801"/>
    </source>
</evidence>
<sequence>MPQSDTPDSQQHNEFVDGPASTENDDTVAIDAVDPSNDLPAPTIDDAGPADLTPPTATEEPAAESAPAPASNDDASDADDSDDASGDDDDGDDDGDDTVRFSDLGLSDELLSSLTDLGYEIPTPIQAESIPPLLDGFDLLGQAATGTGKTAAFALPMLDRVAGAGKSKIPFGLVLVPTRELANQVAEATKQYGANRGVRIAALFGGTNIGPQFSLLKSGVDIVIGTPGRVLDHLKRGSLDLSRCAMVVLDEADEMLDMGFAEDLEAILDAAPPERQTVLFSATMPNRIDSIASRQLSDPVRISIKRATETDGTPPKVRQTAYLSHRTHRASALARILDMESPEAAIVFCRTRGDVDELVDVMNGRGYRAEALHGGMSQDQRDRAMGRLKNGIATLLIATDVAARGIDVDHLSHVVNYDIPQTTEAYTHRIGRVGRAGREGIAITLGGPKDHRKINNIARYTGQPIAIEKVPTVNDLTAKRMEITRNEVAEKLNDTESADLYRSIVESLTADNDPIDVAIAAVRLAHETSGRTSVEQEIPDVSSHADKGKKWDDRGKGQGHRGQRDRNDRGSGKSFENRAVRNSDGSHHVEAGFVSLQFNLGRSAGVRPGDLVGAIANESNIRGNEIGAIKINDKSAFVQVPEKHAGKVLRSMDGAKIRNKPVRVRRANN</sequence>
<feature type="compositionally biased region" description="Basic and acidic residues" evidence="10">
    <location>
        <begin position="543"/>
        <end position="584"/>
    </location>
</feature>
<dbReference type="PANTHER" id="PTHR47959:SF1">
    <property type="entry name" value="ATP-DEPENDENT RNA HELICASE DBPA"/>
    <property type="match status" value="1"/>
</dbReference>
<evidence type="ECO:0000256" key="10">
    <source>
        <dbReference type="SAM" id="MobiDB-lite"/>
    </source>
</evidence>
<evidence type="ECO:0000259" key="12">
    <source>
        <dbReference type="PROSITE" id="PS51194"/>
    </source>
</evidence>
<feature type="domain" description="Helicase ATP-binding" evidence="11">
    <location>
        <begin position="130"/>
        <end position="302"/>
    </location>
</feature>
<dbReference type="EMBL" id="AP012057">
    <property type="protein sequence ID" value="BAN01030.1"/>
    <property type="molecule type" value="Genomic_DNA"/>
</dbReference>
<keyword evidence="2 9" id="KW-0547">Nucleotide-binding</keyword>
<dbReference type="KEGG" id="aym:YM304_07160"/>
<feature type="compositionally biased region" description="Low complexity" evidence="10">
    <location>
        <begin position="49"/>
        <end position="73"/>
    </location>
</feature>
<dbReference type="SMART" id="SM00490">
    <property type="entry name" value="HELICc"/>
    <property type="match status" value="1"/>
</dbReference>
<dbReference type="PROSITE" id="PS51192">
    <property type="entry name" value="HELICASE_ATP_BIND_1"/>
    <property type="match status" value="1"/>
</dbReference>
<dbReference type="GO" id="GO:0003676">
    <property type="term" value="F:nucleic acid binding"/>
    <property type="evidence" value="ECO:0007669"/>
    <property type="project" value="InterPro"/>
</dbReference>
<dbReference type="InterPro" id="IPR057325">
    <property type="entry name" value="DeaD_dimer"/>
</dbReference>
<feature type="compositionally biased region" description="Acidic residues" evidence="10">
    <location>
        <begin position="74"/>
        <end position="96"/>
    </location>
</feature>
<dbReference type="Proteomes" id="UP000011863">
    <property type="component" value="Chromosome"/>
</dbReference>
<dbReference type="PROSITE" id="PS51194">
    <property type="entry name" value="HELICASE_CTER"/>
    <property type="match status" value="1"/>
</dbReference>
<feature type="region of interest" description="Disordered" evidence="10">
    <location>
        <begin position="1"/>
        <end position="101"/>
    </location>
</feature>
<gene>
    <name evidence="14" type="primary">deaD</name>
    <name evidence="14" type="synonym">csdA</name>
    <name evidence="14" type="ORF">YM304_07160</name>
</gene>
<evidence type="ECO:0000256" key="1">
    <source>
        <dbReference type="ARBA" id="ARBA00022490"/>
    </source>
</evidence>
<keyword evidence="4 9" id="KW-0347">Helicase</keyword>
<dbReference type="AlphaFoldDB" id="A0A6C7E2H6"/>
<dbReference type="InterPro" id="IPR012677">
    <property type="entry name" value="Nucleotide-bd_a/b_plait_sf"/>
</dbReference>